<evidence type="ECO:0000256" key="1">
    <source>
        <dbReference type="ARBA" id="ARBA00003476"/>
    </source>
</evidence>
<evidence type="ECO:0000256" key="8">
    <source>
        <dbReference type="SAM" id="SignalP"/>
    </source>
</evidence>
<dbReference type="PROSITE" id="PS50005">
    <property type="entry name" value="TPR"/>
    <property type="match status" value="2"/>
</dbReference>
<dbReference type="Pfam" id="PF05420">
    <property type="entry name" value="BCSC_C"/>
    <property type="match status" value="1"/>
</dbReference>
<dbReference type="SUPFAM" id="SSF48452">
    <property type="entry name" value="TPR-like"/>
    <property type="match status" value="4"/>
</dbReference>
<dbReference type="InterPro" id="IPR008410">
    <property type="entry name" value="BCSC_C"/>
</dbReference>
<dbReference type="Proteomes" id="UP000626180">
    <property type="component" value="Unassembled WGS sequence"/>
</dbReference>
<feature type="repeat" description="TPR" evidence="7">
    <location>
        <begin position="384"/>
        <end position="417"/>
    </location>
</feature>
<protein>
    <submittedName>
        <fullName evidence="10">Cellulose biosynthesis protein BcsC</fullName>
    </submittedName>
    <submittedName>
        <fullName evidence="11">Cellulose synthase subunit BcsC</fullName>
    </submittedName>
</protein>
<dbReference type="SMART" id="SM00028">
    <property type="entry name" value="TPR"/>
    <property type="match status" value="8"/>
</dbReference>
<dbReference type="InterPro" id="IPR019734">
    <property type="entry name" value="TPR_rpt"/>
</dbReference>
<dbReference type="GO" id="GO:0030244">
    <property type="term" value="P:cellulose biosynthetic process"/>
    <property type="evidence" value="ECO:0007669"/>
    <property type="project" value="UniProtKB-KW"/>
</dbReference>
<evidence type="ECO:0000256" key="7">
    <source>
        <dbReference type="PROSITE-ProRule" id="PRU00339"/>
    </source>
</evidence>
<dbReference type="EMBL" id="UAUF01000011">
    <property type="protein sequence ID" value="SPZ05930.1"/>
    <property type="molecule type" value="Genomic_DNA"/>
</dbReference>
<comment type="function">
    <text evidence="1">Required for maximal bacterial cellulose synthesis.</text>
</comment>
<dbReference type="GO" id="GO:0019867">
    <property type="term" value="C:outer membrane"/>
    <property type="evidence" value="ECO:0007669"/>
    <property type="project" value="InterPro"/>
</dbReference>
<sequence length="1151" mass="129275">MPTLIVLLSLLLVSLSAQAEGPVTPEDRLMAQVRAGEARNKDDLIEDSLYRLFKVAPDHPEGLAALARLRLRQNKPQEAQSALEHLEKVAPGSQALSLVRLDIELDQPQKKSQLLQARLLARAGRYDEALKLYDELFKPGLPSPEYELEYWQAVANTPQGHTRALQGIQSLVNRYPQSGNYRLALVRQRLDLNPYDPEAYKDLEKLSQDPYARQGASAVWLDQLQRMPVEDRAVTLWKRYLESYPDAAPIAREGLAAQQQLLANPAFRAKQRAQQLLEQDSQDHAAIERALQQALKGFPNDSDALGSLGRLRQREGRHQEALAFYQRALANEQNIDQRAQWQSLIATAQFWATLNDGDAALRAGNYTAATKAYQNAARLQPRAVEPLTGLADVYAAQGDTNRAEQTYKRALAYDRRNGAALRGLINLYLQQNQIDTAKSLIASLSQDQRQRYTPELNRLQANILSREADAHAAKGQWATAEHKLTEALELQPQDPWLAYNLARARAALGNPKAEDAFANQLRQRSTDPVLRYAHALFLDSQDQAQRALGSLRQVPANQWSEDMHSLAYRLDYSLTLAQARDLNNQGRTQDATALLEKARTRFPKEAGIPLLLGEWSVLGGHTGEAKRYYRAVQVLEPDNIEAGLSLAELAHQQSLDIQARRQLAELSSKAATAGQQRRMANLWSELGEPEKAAAYMNAALEVETHDPLLWRDAARLARRNQQPDLALDRYRQAMRTSNMGDPGENDAQFTWQTRVQPDDDWLNRSIRSDTAELYQQQTATATLQYDAWDSSGTPGISDLKAHDLRFEADHPLRDGRGFFRAETITMDNGSLGNILEQNNFGSVTLCQTREECSRGHINQRAQGTSLAVGWRGQDTQWDVGTTPLGFPVQDIVGGVRLSGNLESLGWTMDISRRALSTSLLAYAGTEDPRTGKTWGGVRTNGVSLGLSYDQGGFYGIWSSLQTHRLTGKNVESNDRLRLMSGIYFRLIDEPNRRLRVGSNVMYWHFKENLSGYTFGQGGYYSPQQYLSYSVPINFAQRWDAWSFYAEASASYSWVKEDDADYFPTKSAWQREAGNPVLTGGRSKGLGYRASFSLERRLSPNWFIGTSAGIERSVGSDYKPNQALVYLRYSFAPWEGDLRMPPEPLQEYAQFN</sequence>
<reference evidence="11 12" key="1">
    <citation type="submission" date="2018-06" db="EMBL/GenBank/DDBJ databases">
        <authorList>
            <consortium name="Pathogen Informatics"/>
            <person name="Doyle S."/>
        </authorList>
    </citation>
    <scope>NUCLEOTIDE SEQUENCE [LARGE SCALE GENOMIC DNA]</scope>
    <source>
        <strain evidence="11 12">NCTC11842</strain>
    </source>
</reference>
<reference evidence="10 13" key="2">
    <citation type="submission" date="2020-10" db="EMBL/GenBank/DDBJ databases">
        <title>Genome sequences of Pseudomonas isolates.</title>
        <authorList>
            <person name="Wessels L."/>
            <person name="Reich F."/>
            <person name="Hammerl J."/>
        </authorList>
    </citation>
    <scope>NUCLEOTIDE SEQUENCE [LARGE SCALE GENOMIC DNA]</scope>
    <source>
        <strain evidence="10 13">20-MO00624-0</strain>
    </source>
</reference>
<dbReference type="Gene3D" id="1.25.40.10">
    <property type="entry name" value="Tetratricopeptide repeat domain"/>
    <property type="match status" value="6"/>
</dbReference>
<evidence type="ECO:0000256" key="5">
    <source>
        <dbReference type="ARBA" id="ARBA00022803"/>
    </source>
</evidence>
<dbReference type="NCBIfam" id="NF008520">
    <property type="entry name" value="PRK11447.1"/>
    <property type="match status" value="1"/>
</dbReference>
<dbReference type="PANTHER" id="PTHR12558:SF13">
    <property type="entry name" value="CELL DIVISION CYCLE PROTEIN 27 HOMOLOG"/>
    <property type="match status" value="1"/>
</dbReference>
<dbReference type="EMBL" id="JADMCD010000003">
    <property type="protein sequence ID" value="MBF8640573.1"/>
    <property type="molecule type" value="Genomic_DNA"/>
</dbReference>
<feature type="domain" description="Cellulose synthase operon C C-terminal" evidence="9">
    <location>
        <begin position="797"/>
        <end position="1130"/>
    </location>
</feature>
<evidence type="ECO:0000256" key="3">
    <source>
        <dbReference type="ARBA" id="ARBA00022729"/>
    </source>
</evidence>
<evidence type="ECO:0000313" key="13">
    <source>
        <dbReference type="Proteomes" id="UP000626180"/>
    </source>
</evidence>
<dbReference type="Pfam" id="PF13432">
    <property type="entry name" value="TPR_16"/>
    <property type="match status" value="2"/>
</dbReference>
<evidence type="ECO:0000256" key="2">
    <source>
        <dbReference type="ARBA" id="ARBA00005186"/>
    </source>
</evidence>
<name>A0A2X2EGV6_PSELU</name>
<keyword evidence="13" id="KW-1185">Reference proteome</keyword>
<accession>A0A2X2EGV6</accession>
<evidence type="ECO:0000313" key="10">
    <source>
        <dbReference type="EMBL" id="MBF8640573.1"/>
    </source>
</evidence>
<feature type="signal peptide" evidence="8">
    <location>
        <begin position="1"/>
        <end position="19"/>
    </location>
</feature>
<evidence type="ECO:0000256" key="4">
    <source>
        <dbReference type="ARBA" id="ARBA00022737"/>
    </source>
</evidence>
<evidence type="ECO:0000259" key="9">
    <source>
        <dbReference type="Pfam" id="PF05420"/>
    </source>
</evidence>
<proteinExistence type="predicted"/>
<keyword evidence="6" id="KW-0135">Cellulose biosynthesis</keyword>
<feature type="repeat" description="TPR" evidence="7">
    <location>
        <begin position="302"/>
        <end position="335"/>
    </location>
</feature>
<evidence type="ECO:0000313" key="11">
    <source>
        <dbReference type="EMBL" id="SPZ05930.1"/>
    </source>
</evidence>
<dbReference type="UniPathway" id="UPA00694"/>
<dbReference type="Proteomes" id="UP000250443">
    <property type="component" value="Unassembled WGS sequence"/>
</dbReference>
<keyword evidence="5 7" id="KW-0802">TPR repeat</keyword>
<keyword evidence="4" id="KW-0677">Repeat</keyword>
<gene>
    <name evidence="11" type="primary">bcsC</name>
    <name evidence="10" type="ORF">IRZ65_07760</name>
    <name evidence="11" type="ORF">NCTC11842_01854</name>
</gene>
<dbReference type="PANTHER" id="PTHR12558">
    <property type="entry name" value="CELL DIVISION CYCLE 16,23,27"/>
    <property type="match status" value="1"/>
</dbReference>
<dbReference type="InterPro" id="IPR011990">
    <property type="entry name" value="TPR-like_helical_dom_sf"/>
</dbReference>
<feature type="chain" id="PRO_5016164310" evidence="8">
    <location>
        <begin position="20"/>
        <end position="1151"/>
    </location>
</feature>
<comment type="pathway">
    <text evidence="2">Glycan metabolism; bacterial cellulose biosynthesis.</text>
</comment>
<organism evidence="11 12">
    <name type="scientific">Pseudomonas luteola</name>
    <dbReference type="NCBI Taxonomy" id="47886"/>
    <lineage>
        <taxon>Bacteria</taxon>
        <taxon>Pseudomonadati</taxon>
        <taxon>Pseudomonadota</taxon>
        <taxon>Gammaproteobacteria</taxon>
        <taxon>Pseudomonadales</taxon>
        <taxon>Pseudomonadaceae</taxon>
        <taxon>Pseudomonas</taxon>
    </lineage>
</organism>
<dbReference type="AlphaFoldDB" id="A0A2X2EGV6"/>
<dbReference type="RefSeq" id="WP_010798016.1">
    <property type="nucleotide sequence ID" value="NZ_FQYS01000003.1"/>
</dbReference>
<evidence type="ECO:0000313" key="12">
    <source>
        <dbReference type="Proteomes" id="UP000250443"/>
    </source>
</evidence>
<evidence type="ECO:0000256" key="6">
    <source>
        <dbReference type="ARBA" id="ARBA00022916"/>
    </source>
</evidence>
<dbReference type="Pfam" id="PF14559">
    <property type="entry name" value="TPR_19"/>
    <property type="match status" value="1"/>
</dbReference>
<keyword evidence="3 8" id="KW-0732">Signal</keyword>